<protein>
    <recommendedName>
        <fullName evidence="5">Glycoside hydrolase family 5 domain-containing protein</fullName>
    </recommendedName>
</protein>
<organism evidence="6 7">
    <name type="scientific">Mucor saturninus</name>
    <dbReference type="NCBI Taxonomy" id="64648"/>
    <lineage>
        <taxon>Eukaryota</taxon>
        <taxon>Fungi</taxon>
        <taxon>Fungi incertae sedis</taxon>
        <taxon>Mucoromycota</taxon>
        <taxon>Mucoromycotina</taxon>
        <taxon>Mucoromycetes</taxon>
        <taxon>Mucorales</taxon>
        <taxon>Mucorineae</taxon>
        <taxon>Mucoraceae</taxon>
        <taxon>Mucor</taxon>
    </lineage>
</organism>
<dbReference type="InterPro" id="IPR001547">
    <property type="entry name" value="Glyco_hydro_5"/>
</dbReference>
<proteinExistence type="inferred from homology"/>
<evidence type="ECO:0000256" key="2">
    <source>
        <dbReference type="ARBA" id="ARBA00022801"/>
    </source>
</evidence>
<dbReference type="PANTHER" id="PTHR31297">
    <property type="entry name" value="GLUCAN ENDO-1,6-BETA-GLUCOSIDASE B"/>
    <property type="match status" value="1"/>
</dbReference>
<sequence>MYRHRRQVGVNLGSIFILDKKFSPASLRSCVVNGTWESELDFLRACMTLEQAEEALEDHWSTFVTEKDFQYLSSIGINSVRIPIGYWIVDIEHGPFKKYREVYKSAWRWFLHMIHLAAQYKMGVLVDLHGAPGGQNPLSHSGTSSHRVQFYKGDNQEHTLKVLQKLTTALAPINNVIGLSLLNEPMDDALLPNFYLSAYHLVRQASEIMLPIYISDVGHRRKYMDVIQQNHMKFVILDTHFPLTRNVNTKERAHQTEEQELKKDYVQMHGNLIIGEWSAIPQEGYRRQEAFSETQLAIYTQSSAGHYFWNYRTSDDADGWSFLYCHKNRILPAVFKGGKMTTACVEGAYLLAKSRYEMYRKSAHQHYSSIRPKGHEYDVDGYTCGFREGYGVALNYLREYQSRVGFKHQLAHGYAKNGKSIEYEQAFIRALFIVDQLIAEFICT</sequence>
<keyword evidence="2 4" id="KW-0378">Hydrolase</keyword>
<comment type="caution">
    <text evidence="6">The sequence shown here is derived from an EMBL/GenBank/DDBJ whole genome shotgun (WGS) entry which is preliminary data.</text>
</comment>
<dbReference type="EMBL" id="JAEPRD010000111">
    <property type="protein sequence ID" value="KAG2198438.1"/>
    <property type="molecule type" value="Genomic_DNA"/>
</dbReference>
<dbReference type="SUPFAM" id="SSF51445">
    <property type="entry name" value="(Trans)glycosidases"/>
    <property type="match status" value="1"/>
</dbReference>
<accession>A0A8H7QTE3</accession>
<dbReference type="Proteomes" id="UP000603453">
    <property type="component" value="Unassembled WGS sequence"/>
</dbReference>
<keyword evidence="3 4" id="KW-0326">Glycosidase</keyword>
<evidence type="ECO:0000313" key="7">
    <source>
        <dbReference type="Proteomes" id="UP000603453"/>
    </source>
</evidence>
<dbReference type="Pfam" id="PF00150">
    <property type="entry name" value="Cellulase"/>
    <property type="match status" value="1"/>
</dbReference>
<evidence type="ECO:0000313" key="6">
    <source>
        <dbReference type="EMBL" id="KAG2198438.1"/>
    </source>
</evidence>
<evidence type="ECO:0000256" key="4">
    <source>
        <dbReference type="RuleBase" id="RU361153"/>
    </source>
</evidence>
<dbReference type="AlphaFoldDB" id="A0A8H7QTE3"/>
<dbReference type="GO" id="GO:0009251">
    <property type="term" value="P:glucan catabolic process"/>
    <property type="evidence" value="ECO:0007669"/>
    <property type="project" value="TreeGrafter"/>
</dbReference>
<evidence type="ECO:0000259" key="5">
    <source>
        <dbReference type="Pfam" id="PF00150"/>
    </source>
</evidence>
<reference evidence="6" key="1">
    <citation type="submission" date="2020-12" db="EMBL/GenBank/DDBJ databases">
        <title>Metabolic potential, ecology and presence of endohyphal bacteria is reflected in genomic diversity of Mucoromycotina.</title>
        <authorList>
            <person name="Muszewska A."/>
            <person name="Okrasinska A."/>
            <person name="Steczkiewicz K."/>
            <person name="Drgas O."/>
            <person name="Orlowska M."/>
            <person name="Perlinska-Lenart U."/>
            <person name="Aleksandrzak-Piekarczyk T."/>
            <person name="Szatraj K."/>
            <person name="Zielenkiewicz U."/>
            <person name="Pilsyk S."/>
            <person name="Malc E."/>
            <person name="Mieczkowski P."/>
            <person name="Kruszewska J.S."/>
            <person name="Biernat P."/>
            <person name="Pawlowska J."/>
        </authorList>
    </citation>
    <scope>NUCLEOTIDE SEQUENCE</scope>
    <source>
        <strain evidence="6">WA0000017839</strain>
    </source>
</reference>
<dbReference type="PANTHER" id="PTHR31297:SF43">
    <property type="entry name" value="GLUCAN 1,3-BETA-GLUCOSIDASE 3"/>
    <property type="match status" value="1"/>
</dbReference>
<name>A0A8H7QTE3_9FUNG</name>
<gene>
    <name evidence="6" type="ORF">INT47_009015</name>
</gene>
<dbReference type="InterPro" id="IPR017853">
    <property type="entry name" value="GH"/>
</dbReference>
<evidence type="ECO:0000256" key="1">
    <source>
        <dbReference type="ARBA" id="ARBA00005641"/>
    </source>
</evidence>
<feature type="domain" description="Glycoside hydrolase family 5" evidence="5">
    <location>
        <begin position="55"/>
        <end position="312"/>
    </location>
</feature>
<evidence type="ECO:0000256" key="3">
    <source>
        <dbReference type="ARBA" id="ARBA00023295"/>
    </source>
</evidence>
<dbReference type="GO" id="GO:0046557">
    <property type="term" value="F:glucan endo-1,6-beta-glucosidase activity"/>
    <property type="evidence" value="ECO:0007669"/>
    <property type="project" value="TreeGrafter"/>
</dbReference>
<comment type="similarity">
    <text evidence="1 4">Belongs to the glycosyl hydrolase 5 (cellulase A) family.</text>
</comment>
<dbReference type="GO" id="GO:0009986">
    <property type="term" value="C:cell surface"/>
    <property type="evidence" value="ECO:0007669"/>
    <property type="project" value="TreeGrafter"/>
</dbReference>
<dbReference type="OrthoDB" id="1887033at2759"/>
<dbReference type="InterPro" id="IPR050386">
    <property type="entry name" value="Glycosyl_hydrolase_5"/>
</dbReference>
<dbReference type="Gene3D" id="3.20.20.80">
    <property type="entry name" value="Glycosidases"/>
    <property type="match status" value="1"/>
</dbReference>
<keyword evidence="7" id="KW-1185">Reference proteome</keyword>
<dbReference type="GO" id="GO:0005576">
    <property type="term" value="C:extracellular region"/>
    <property type="evidence" value="ECO:0007669"/>
    <property type="project" value="TreeGrafter"/>
</dbReference>